<keyword evidence="1" id="KW-0378">Hydrolase</keyword>
<evidence type="ECO:0000259" key="2">
    <source>
        <dbReference type="Pfam" id="PF04471"/>
    </source>
</evidence>
<dbReference type="GO" id="GO:0009307">
    <property type="term" value="P:DNA restriction-modification system"/>
    <property type="evidence" value="ECO:0007669"/>
    <property type="project" value="InterPro"/>
</dbReference>
<sequence length="310" mass="35600">MDNLLKPEFMDIPSLERENLLMPEIIRCLRNLGGIASRNQVVKELKEASDIIPEDYIDFMRESQRTGNSYKPFNFQYSYAVKHLVYAGFVELPKRGTIKLTEKGRNVDLNDFDSERMVREISEPIFIEKSEKEMKKKFPNIKSEEVNDGEDSISQEDQWKQKLIAALKDFSPQKFELFARSLVNAMGVDIDERIGIKYIADGGLDGFGYITSDDFRTTRVAIQAKRWEGKVSSPEIDKFRGAMDKFNAEFGIFITTSDFTRDAIAASREGTRVITLINGDKIADLIAQHELYVTPITTYVLDEDFYYGKE</sequence>
<comment type="caution">
    <text evidence="4">The sequence shown here is derived from an EMBL/GenBank/DDBJ whole genome shotgun (WGS) entry which is preliminary data.</text>
</comment>
<keyword evidence="4" id="KW-0255">Endonuclease</keyword>
<evidence type="ECO:0000313" key="4">
    <source>
        <dbReference type="EMBL" id="GCF94644.1"/>
    </source>
</evidence>
<dbReference type="Pfam" id="PF14338">
    <property type="entry name" value="Mrr_N"/>
    <property type="match status" value="1"/>
</dbReference>
<proteinExistence type="predicted"/>
<evidence type="ECO:0000259" key="3">
    <source>
        <dbReference type="Pfam" id="PF14338"/>
    </source>
</evidence>
<protein>
    <submittedName>
        <fullName evidence="4">Restriction endonuclease</fullName>
    </submittedName>
</protein>
<keyword evidence="5" id="KW-1185">Reference proteome</keyword>
<organism evidence="4 5">
    <name type="scientific">Enterococcus florum</name>
    <dbReference type="NCBI Taxonomy" id="2480627"/>
    <lineage>
        <taxon>Bacteria</taxon>
        <taxon>Bacillati</taxon>
        <taxon>Bacillota</taxon>
        <taxon>Bacilli</taxon>
        <taxon>Lactobacillales</taxon>
        <taxon>Enterococcaceae</taxon>
        <taxon>Enterococcus</taxon>
    </lineage>
</organism>
<feature type="domain" description="Restriction system protein Mrr-like N-terminal" evidence="3">
    <location>
        <begin position="21"/>
        <end position="107"/>
    </location>
</feature>
<dbReference type="InterPro" id="IPR052906">
    <property type="entry name" value="Type_IV_Methyl-Rstrct_Enzyme"/>
</dbReference>
<evidence type="ECO:0000313" key="5">
    <source>
        <dbReference type="Proteomes" id="UP000290567"/>
    </source>
</evidence>
<dbReference type="Gene3D" id="3.40.1350.10">
    <property type="match status" value="1"/>
</dbReference>
<dbReference type="EMBL" id="BJCC01000021">
    <property type="protein sequence ID" value="GCF94644.1"/>
    <property type="molecule type" value="Genomic_DNA"/>
</dbReference>
<name>A0A4P5PDM2_9ENTE</name>
<dbReference type="InterPro" id="IPR011856">
    <property type="entry name" value="tRNA_endonuc-like_dom_sf"/>
</dbReference>
<dbReference type="Proteomes" id="UP000290567">
    <property type="component" value="Unassembled WGS sequence"/>
</dbReference>
<dbReference type="GO" id="GO:0003677">
    <property type="term" value="F:DNA binding"/>
    <property type="evidence" value="ECO:0007669"/>
    <property type="project" value="InterPro"/>
</dbReference>
<accession>A0A4P5PDM2</accession>
<dbReference type="InterPro" id="IPR011335">
    <property type="entry name" value="Restrct_endonuc-II-like"/>
</dbReference>
<dbReference type="InterPro" id="IPR025745">
    <property type="entry name" value="Mrr-like_N_dom"/>
</dbReference>
<dbReference type="SUPFAM" id="SSF52980">
    <property type="entry name" value="Restriction endonuclease-like"/>
    <property type="match status" value="1"/>
</dbReference>
<evidence type="ECO:0000256" key="1">
    <source>
        <dbReference type="ARBA" id="ARBA00022801"/>
    </source>
</evidence>
<dbReference type="AlphaFoldDB" id="A0A4P5PDM2"/>
<dbReference type="Pfam" id="PF04471">
    <property type="entry name" value="Mrr_cat"/>
    <property type="match status" value="1"/>
</dbReference>
<keyword evidence="4" id="KW-0540">Nuclease</keyword>
<dbReference type="PANTHER" id="PTHR30015:SF7">
    <property type="entry name" value="TYPE IV METHYL-DIRECTED RESTRICTION ENZYME ECOKMRR"/>
    <property type="match status" value="1"/>
</dbReference>
<reference evidence="5" key="1">
    <citation type="submission" date="2019-02" db="EMBL/GenBank/DDBJ databases">
        <title>Draft genome sequence of Enterococcus sp. Gos25-1.</title>
        <authorList>
            <person name="Tanaka N."/>
            <person name="Shiwa Y."/>
            <person name="Fujita N."/>
        </authorList>
    </citation>
    <scope>NUCLEOTIDE SEQUENCE [LARGE SCALE GENOMIC DNA]</scope>
    <source>
        <strain evidence="5">Gos25-1</strain>
    </source>
</reference>
<gene>
    <name evidence="4" type="primary">mrr</name>
    <name evidence="4" type="ORF">NRIC_25350</name>
</gene>
<dbReference type="PANTHER" id="PTHR30015">
    <property type="entry name" value="MRR RESTRICTION SYSTEM PROTEIN"/>
    <property type="match status" value="1"/>
</dbReference>
<dbReference type="InterPro" id="IPR007560">
    <property type="entry name" value="Restrct_endonuc_IV_Mrr"/>
</dbReference>
<feature type="domain" description="Restriction endonuclease type IV Mrr" evidence="2">
    <location>
        <begin position="168"/>
        <end position="286"/>
    </location>
</feature>
<dbReference type="GO" id="GO:0015666">
    <property type="term" value="F:restriction endodeoxyribonuclease activity"/>
    <property type="evidence" value="ECO:0007669"/>
    <property type="project" value="TreeGrafter"/>
</dbReference>